<reference evidence="1" key="1">
    <citation type="journal article" date="2018" name="Genome Biol.">
        <title>SKESA: strategic k-mer extension for scrupulous assemblies.</title>
        <authorList>
            <person name="Souvorov A."/>
            <person name="Agarwala R."/>
            <person name="Lipman D.J."/>
        </authorList>
    </citation>
    <scope>NUCLEOTIDE SEQUENCE</scope>
    <source>
        <strain evidence="2">MA.CK_98/00004400</strain>
        <strain evidence="1">MA.CK_99/00000642</strain>
    </source>
</reference>
<dbReference type="AlphaFoldDB" id="A0A747HD17"/>
<dbReference type="EMBL" id="DAAVQE010000007">
    <property type="protein sequence ID" value="HAF6183496.1"/>
    <property type="molecule type" value="Genomic_DNA"/>
</dbReference>
<name>A0A747HD17_SALER</name>
<evidence type="ECO:0000313" key="2">
    <source>
        <dbReference type="EMBL" id="HAF6183496.1"/>
    </source>
</evidence>
<protein>
    <submittedName>
        <fullName evidence="1">Uncharacterized protein</fullName>
    </submittedName>
</protein>
<evidence type="ECO:0000313" key="1">
    <source>
        <dbReference type="EMBL" id="HAF4392205.1"/>
    </source>
</evidence>
<gene>
    <name evidence="1" type="ORF">G8M63_003604</name>
    <name evidence="2" type="ORF">G9F17_003890</name>
</gene>
<accession>A0A747HD17</accession>
<sequence>MFLTFIWIPLFSLFSFDLSVVFAERFFHSHGENRFPENFYHDDHDGIFCRYSVR</sequence>
<dbReference type="EMBL" id="DAAVFB010000008">
    <property type="protein sequence ID" value="HAF4392205.1"/>
    <property type="molecule type" value="Genomic_DNA"/>
</dbReference>
<reference evidence="1" key="2">
    <citation type="submission" date="2020-02" db="EMBL/GenBank/DDBJ databases">
        <authorList>
            <consortium name="NCBI Pathogen Detection Project"/>
        </authorList>
    </citation>
    <scope>NUCLEOTIDE SEQUENCE</scope>
    <source>
        <strain evidence="2">MA.CK_98/00004400</strain>
        <strain evidence="1">MA.CK_99/00000642</strain>
    </source>
</reference>
<organism evidence="1">
    <name type="scientific">Salmonella enterica</name>
    <name type="common">Salmonella choleraesuis</name>
    <dbReference type="NCBI Taxonomy" id="28901"/>
    <lineage>
        <taxon>Bacteria</taxon>
        <taxon>Pseudomonadati</taxon>
        <taxon>Pseudomonadota</taxon>
        <taxon>Gammaproteobacteria</taxon>
        <taxon>Enterobacterales</taxon>
        <taxon>Enterobacteriaceae</taxon>
        <taxon>Salmonella</taxon>
    </lineage>
</organism>
<proteinExistence type="predicted"/>
<comment type="caution">
    <text evidence="1">The sequence shown here is derived from an EMBL/GenBank/DDBJ whole genome shotgun (WGS) entry which is preliminary data.</text>
</comment>